<organism evidence="2 3">
    <name type="scientific">Sporolactobacillus kofuensis</name>
    <dbReference type="NCBI Taxonomy" id="269672"/>
    <lineage>
        <taxon>Bacteria</taxon>
        <taxon>Bacillati</taxon>
        <taxon>Bacillota</taxon>
        <taxon>Bacilli</taxon>
        <taxon>Bacillales</taxon>
        <taxon>Sporolactobacillaceae</taxon>
        <taxon>Sporolactobacillus</taxon>
    </lineage>
</organism>
<comment type="caution">
    <text evidence="2">The sequence shown here is derived from an EMBL/GenBank/DDBJ whole genome shotgun (WGS) entry which is preliminary data.</text>
</comment>
<name>A0ABW1WEB1_9BACL</name>
<evidence type="ECO:0000313" key="3">
    <source>
        <dbReference type="Proteomes" id="UP001596267"/>
    </source>
</evidence>
<evidence type="ECO:0000313" key="2">
    <source>
        <dbReference type="EMBL" id="MFC6386706.1"/>
    </source>
</evidence>
<dbReference type="RefSeq" id="WP_253076985.1">
    <property type="nucleotide sequence ID" value="NZ_JAMXWN010000013.1"/>
</dbReference>
<reference evidence="3" key="1">
    <citation type="journal article" date="2019" name="Int. J. Syst. Evol. Microbiol.">
        <title>The Global Catalogue of Microorganisms (GCM) 10K type strain sequencing project: providing services to taxonomists for standard genome sequencing and annotation.</title>
        <authorList>
            <consortium name="The Broad Institute Genomics Platform"/>
            <consortium name="The Broad Institute Genome Sequencing Center for Infectious Disease"/>
            <person name="Wu L."/>
            <person name="Ma J."/>
        </authorList>
    </citation>
    <scope>NUCLEOTIDE SEQUENCE [LARGE SCALE GENOMIC DNA]</scope>
    <source>
        <strain evidence="3">CCUG 42001</strain>
    </source>
</reference>
<gene>
    <name evidence="2" type="ORF">ACFP7A_08830</name>
</gene>
<sequence>MDIIKIWMLTLTFFAELTALLSFGLWGFQIPKGLLLKCLLGIGLPLVVAISWGLFLAPKAVYPTGLMIRIPVKIIIFSLSAIAFYAIGQRFFALSFFIVTLMLVTLTENWNLSTKM</sequence>
<feature type="transmembrane region" description="Helical" evidence="1">
    <location>
        <begin position="34"/>
        <end position="58"/>
    </location>
</feature>
<keyword evidence="1" id="KW-0812">Transmembrane</keyword>
<feature type="transmembrane region" description="Helical" evidence="1">
    <location>
        <begin position="70"/>
        <end position="87"/>
    </location>
</feature>
<keyword evidence="1" id="KW-1133">Transmembrane helix</keyword>
<proteinExistence type="predicted"/>
<feature type="transmembrane region" description="Helical" evidence="1">
    <location>
        <begin position="93"/>
        <end position="112"/>
    </location>
</feature>
<dbReference type="Proteomes" id="UP001596267">
    <property type="component" value="Unassembled WGS sequence"/>
</dbReference>
<dbReference type="InterPro" id="IPR021214">
    <property type="entry name" value="DUF2568"/>
</dbReference>
<dbReference type="EMBL" id="JBHSTQ010000007">
    <property type="protein sequence ID" value="MFC6386706.1"/>
    <property type="molecule type" value="Genomic_DNA"/>
</dbReference>
<accession>A0ABW1WEB1</accession>
<protein>
    <submittedName>
        <fullName evidence="2">YrdB family protein</fullName>
    </submittedName>
</protein>
<keyword evidence="3" id="KW-1185">Reference proteome</keyword>
<dbReference type="Pfam" id="PF10823">
    <property type="entry name" value="DUF2568"/>
    <property type="match status" value="1"/>
</dbReference>
<keyword evidence="1" id="KW-0472">Membrane</keyword>
<feature type="transmembrane region" description="Helical" evidence="1">
    <location>
        <begin position="7"/>
        <end position="28"/>
    </location>
</feature>
<evidence type="ECO:0000256" key="1">
    <source>
        <dbReference type="SAM" id="Phobius"/>
    </source>
</evidence>